<feature type="compositionally biased region" description="Basic and acidic residues" evidence="1">
    <location>
        <begin position="138"/>
        <end position="147"/>
    </location>
</feature>
<protein>
    <submittedName>
        <fullName evidence="2">Uncharacterized protein</fullName>
    </submittedName>
</protein>
<gene>
    <name evidence="2" type="ORF">MRS75_01630</name>
</gene>
<accession>A0AAE3QCN5</accession>
<feature type="compositionally biased region" description="Basic and acidic residues" evidence="1">
    <location>
        <begin position="382"/>
        <end position="391"/>
    </location>
</feature>
<feature type="region of interest" description="Disordered" evidence="1">
    <location>
        <begin position="63"/>
        <end position="179"/>
    </location>
</feature>
<feature type="compositionally biased region" description="Basic and acidic residues" evidence="1">
    <location>
        <begin position="310"/>
        <end position="326"/>
    </location>
</feature>
<evidence type="ECO:0000313" key="3">
    <source>
        <dbReference type="Proteomes" id="UP001161580"/>
    </source>
</evidence>
<feature type="region of interest" description="Disordered" evidence="1">
    <location>
        <begin position="462"/>
        <end position="517"/>
    </location>
</feature>
<dbReference type="AlphaFoldDB" id="A0AAE3QCN5"/>
<name>A0AAE3QCN5_9HYPH</name>
<feature type="compositionally biased region" description="Basic and acidic residues" evidence="1">
    <location>
        <begin position="233"/>
        <end position="256"/>
    </location>
</feature>
<dbReference type="Proteomes" id="UP001161580">
    <property type="component" value="Unassembled WGS sequence"/>
</dbReference>
<proteinExistence type="predicted"/>
<dbReference type="RefSeq" id="WP_311784943.1">
    <property type="nucleotide sequence ID" value="NZ_JALDYY010000001.1"/>
</dbReference>
<evidence type="ECO:0000313" key="2">
    <source>
        <dbReference type="EMBL" id="MDI7920779.1"/>
    </source>
</evidence>
<evidence type="ECO:0000256" key="1">
    <source>
        <dbReference type="SAM" id="MobiDB-lite"/>
    </source>
</evidence>
<feature type="compositionally biased region" description="Low complexity" evidence="1">
    <location>
        <begin position="148"/>
        <end position="157"/>
    </location>
</feature>
<feature type="region of interest" description="Disordered" evidence="1">
    <location>
        <begin position="232"/>
        <end position="398"/>
    </location>
</feature>
<dbReference type="EMBL" id="JALDYZ010000001">
    <property type="protein sequence ID" value="MDI7920779.1"/>
    <property type="molecule type" value="Genomic_DNA"/>
</dbReference>
<reference evidence="2" key="1">
    <citation type="submission" date="2022-03" db="EMBL/GenBank/DDBJ databases">
        <title>Fererhizobium litorale gen. nov., sp. nov., isolated from sandy sediments of the Sea of Japan seashore.</title>
        <authorList>
            <person name="Romanenko L."/>
            <person name="Kurilenko V."/>
            <person name="Otstavnykh N."/>
            <person name="Svetashev V."/>
            <person name="Tekutyeva L."/>
            <person name="Isaeva M."/>
            <person name="Mikhailov V."/>
        </authorList>
    </citation>
    <scope>NUCLEOTIDE SEQUENCE</scope>
    <source>
        <strain evidence="2">KMM 9576</strain>
    </source>
</reference>
<feature type="compositionally biased region" description="Low complexity" evidence="1">
    <location>
        <begin position="292"/>
        <end position="304"/>
    </location>
</feature>
<feature type="compositionally biased region" description="Low complexity" evidence="1">
    <location>
        <begin position="483"/>
        <end position="512"/>
    </location>
</feature>
<comment type="caution">
    <text evidence="2">The sequence shown here is derived from an EMBL/GenBank/DDBJ whole genome shotgun (WGS) entry which is preliminary data.</text>
</comment>
<sequence length="775" mass="82365">MADFVAVIRRAVDGLADNTPEMRARVYEKARSAVTRQLESMKPRPPEEMLRRQFDKLEAAITEVENEHAEALPPLEEEVAEQSFEPVPEAGWQAPPEPEPEPEAAHVATAEAEEPQSAVDYETSGYDAPASPYEDEPVEHPVEEHVAYAEAPQAEPINEPEPEPQEPVWHEPALDPCRTPEADHAIVDKPWLPHHDAAPGDEHVVVPEEIAPTWFKPVVADTVTTEVETAVDAGREETFAESDDHADGEQKTHDESTVPAWAGPDDHAFPEYPAEPEAEPLAASGVDEPNPAGAAKEAFNEAAAVSDFDDYVRDDLKPRAEVDGAEPKMPAAPDDLSWDPSPFDDVSLEPSPARKAEEAYEAGEDSGVVPLHGRQTGQGRRGIGEKAKGDVRPGVSPKDILDMDAVAAARRPTKAIRTAPRRSINYTTMALGLLGLAVLGGGGYAAWSNKDTLTDMITDLVASPPATTPSEQTPPAKPGDAGGATTVPPATQTATTSGAADDNSAAAPATSSGDGSVADKFTQRLLADGTEVNEGAGEQVASAATGEGKSIAEQNVAATEPVAAAEAGQAPATNPAAAATDVKALAVPGAQKMFLYEERLGQSVPTAIEGTVTWSIKREPGENGREEPTVQGQIVVPDRGLSALLTFRRNTDPSLPASHLVEIVFSLPPTFEGGSVESVQRIALKQTEQDRGNALIAVPAKITDDFHMIALNDFPDAMKTNLDLLKNRNWIDIPLTYRNGRRALLTMEKGTAGAEAFNTALRDWAAQGNAASNSQ</sequence>
<feature type="compositionally biased region" description="Basic and acidic residues" evidence="1">
    <location>
        <begin position="168"/>
        <end position="179"/>
    </location>
</feature>
<keyword evidence="3" id="KW-1185">Reference proteome</keyword>
<organism evidence="2 3">
    <name type="scientific">Ferirhizobium litorale</name>
    <dbReference type="NCBI Taxonomy" id="2927786"/>
    <lineage>
        <taxon>Bacteria</taxon>
        <taxon>Pseudomonadati</taxon>
        <taxon>Pseudomonadota</taxon>
        <taxon>Alphaproteobacteria</taxon>
        <taxon>Hyphomicrobiales</taxon>
        <taxon>Rhizobiaceae</taxon>
        <taxon>Ferirhizobium</taxon>
    </lineage>
</organism>